<gene>
    <name evidence="1" type="ORF">IC614_04195</name>
</gene>
<protein>
    <submittedName>
        <fullName evidence="1">Uncharacterized protein</fullName>
    </submittedName>
</protein>
<dbReference type="KEGG" id="sflv:IC614_04195"/>
<evidence type="ECO:0000313" key="2">
    <source>
        <dbReference type="Proteomes" id="UP000594873"/>
    </source>
</evidence>
<dbReference type="EMBL" id="CP065592">
    <property type="protein sequence ID" value="QPQ55796.1"/>
    <property type="molecule type" value="Genomic_DNA"/>
</dbReference>
<evidence type="ECO:0000313" key="1">
    <source>
        <dbReference type="EMBL" id="QPQ55796.1"/>
    </source>
</evidence>
<dbReference type="Proteomes" id="UP000594873">
    <property type="component" value="Chromosome"/>
</dbReference>
<reference evidence="1 2" key="1">
    <citation type="submission" date="2020-11" db="EMBL/GenBank/DDBJ databases">
        <title>Genome seq and assembly of Sphingosinicella sp.</title>
        <authorList>
            <person name="Chhetri G."/>
        </authorList>
    </citation>
    <scope>NUCLEOTIDE SEQUENCE [LARGE SCALE GENOMIC DNA]</scope>
    <source>
        <strain evidence="1 2">UDD2</strain>
    </source>
</reference>
<dbReference type="RefSeq" id="WP_200972598.1">
    <property type="nucleotide sequence ID" value="NZ_CP065592.1"/>
</dbReference>
<keyword evidence="2" id="KW-1185">Reference proteome</keyword>
<dbReference type="AlphaFoldDB" id="A0A7T2LMQ1"/>
<proteinExistence type="predicted"/>
<organism evidence="1 2">
    <name type="scientific">Allosphingosinicella flava</name>
    <dbReference type="NCBI Taxonomy" id="2771430"/>
    <lineage>
        <taxon>Bacteria</taxon>
        <taxon>Pseudomonadati</taxon>
        <taxon>Pseudomonadota</taxon>
        <taxon>Alphaproteobacteria</taxon>
        <taxon>Sphingomonadales</taxon>
        <taxon>Sphingomonadaceae</taxon>
        <taxon>Allosphingosinicella</taxon>
    </lineage>
</organism>
<name>A0A7T2LMQ1_9SPHN</name>
<accession>A0A7T2LMQ1</accession>
<sequence>MTPTEIAVAETMSRHGFKLPMEQIAPETAMSQDALIDGIDVDDFVWDLEAQFGSVVWSVPWGRFSDQTTSFRGCGCALLPFWTIWRVFWWPFEGRLIPLPKEAEERLTVRHLAKVLDEGAWCEPEEVLP</sequence>